<dbReference type="EMBL" id="AP009044">
    <property type="protein sequence ID" value="BAF55132.1"/>
    <property type="molecule type" value="Genomic_DNA"/>
</dbReference>
<proteinExistence type="predicted"/>
<organism evidence="1">
    <name type="scientific">Corynebacterium glutamicum (strain R)</name>
    <dbReference type="NCBI Taxonomy" id="340322"/>
    <lineage>
        <taxon>Bacteria</taxon>
        <taxon>Bacillati</taxon>
        <taxon>Actinomycetota</taxon>
        <taxon>Actinomycetes</taxon>
        <taxon>Mycobacteriales</taxon>
        <taxon>Corynebacteriaceae</taxon>
        <taxon>Corynebacterium</taxon>
    </lineage>
</organism>
<sequence length="157" mass="17915">MRELKAVKCCRRKPNMTNNALTVPTRTRHQADLLTADFWEDMGLPQLKTTIEESIDDVALPMHTAVLEISGMPKELRQTVESAMVVCIPSPSELSGSNRDPLTARWFTAWRRDPFELGLTECREVITGTPRELDKLRGVLESLADEYRFEVELRIVD</sequence>
<name>A0AB72VCJ8_CORGB</name>
<protein>
    <submittedName>
        <fullName evidence="1">Uncharacterized protein</fullName>
    </submittedName>
</protein>
<dbReference type="AlphaFoldDB" id="A0AB72VCJ8"/>
<reference evidence="1" key="1">
    <citation type="journal article" date="2007" name="Microbiology">
        <title>Comparative analysis of the Corynebacterium glutamicum group and complete genome sequence of strain R.</title>
        <authorList>
            <person name="Yukawa H."/>
            <person name="Omumasaba C.A."/>
            <person name="Nonaka H."/>
            <person name="Kos P."/>
            <person name="Okai N."/>
            <person name="Suzuki N."/>
            <person name="Suda M."/>
            <person name="Tsuge Y."/>
            <person name="Watanabe J."/>
            <person name="Ikeda Y."/>
            <person name="Vertes A.A."/>
            <person name="Inui M."/>
        </authorList>
    </citation>
    <scope>NUCLEOTIDE SEQUENCE</scope>
    <source>
        <strain evidence="1">R</strain>
    </source>
</reference>
<dbReference type="Proteomes" id="UP000006698">
    <property type="component" value="Chromosome"/>
</dbReference>
<accession>A0AB72VCJ8</accession>
<evidence type="ECO:0000313" key="1">
    <source>
        <dbReference type="EMBL" id="BAF55132.1"/>
    </source>
</evidence>
<gene>
    <name evidence="1" type="ordered locus">cgR_2130</name>
</gene>
<dbReference type="KEGG" id="cgt:cgR_2130"/>